<evidence type="ECO:0000256" key="3">
    <source>
        <dbReference type="ARBA" id="ARBA00022448"/>
    </source>
</evidence>
<evidence type="ECO:0000256" key="4">
    <source>
        <dbReference type="ARBA" id="ARBA00022475"/>
    </source>
</evidence>
<keyword evidence="4" id="KW-1003">Cell membrane</keyword>
<feature type="transmembrane region" description="Helical" evidence="8">
    <location>
        <begin position="332"/>
        <end position="365"/>
    </location>
</feature>
<feature type="transmembrane region" description="Helical" evidence="8">
    <location>
        <begin position="38"/>
        <end position="65"/>
    </location>
</feature>
<evidence type="ECO:0000313" key="9">
    <source>
        <dbReference type="EMBL" id="MBC6679950.1"/>
    </source>
</evidence>
<name>A0A923NL61_9FIRM</name>
<evidence type="ECO:0000256" key="6">
    <source>
        <dbReference type="ARBA" id="ARBA00022989"/>
    </source>
</evidence>
<comment type="similarity">
    <text evidence="2">Belongs to the autoinducer-2 exporter (AI-2E) (TC 2.A.86) family.</text>
</comment>
<evidence type="ECO:0000313" key="10">
    <source>
        <dbReference type="Proteomes" id="UP000602647"/>
    </source>
</evidence>
<evidence type="ECO:0000256" key="1">
    <source>
        <dbReference type="ARBA" id="ARBA00004651"/>
    </source>
</evidence>
<organism evidence="9 10">
    <name type="scientific">Zhenpiania hominis</name>
    <dbReference type="NCBI Taxonomy" id="2763644"/>
    <lineage>
        <taxon>Bacteria</taxon>
        <taxon>Bacillati</taxon>
        <taxon>Bacillota</taxon>
        <taxon>Clostridia</taxon>
        <taxon>Peptostreptococcales</taxon>
        <taxon>Anaerovoracaceae</taxon>
        <taxon>Zhenpiania</taxon>
    </lineage>
</organism>
<feature type="transmembrane region" description="Helical" evidence="8">
    <location>
        <begin position="245"/>
        <end position="263"/>
    </location>
</feature>
<protein>
    <submittedName>
        <fullName evidence="9">AI-2E family transporter</fullName>
    </submittedName>
</protein>
<feature type="transmembrane region" description="Helical" evidence="8">
    <location>
        <begin position="269"/>
        <end position="294"/>
    </location>
</feature>
<comment type="subcellular location">
    <subcellularLocation>
        <location evidence="1">Cell membrane</location>
        <topology evidence="1">Multi-pass membrane protein</topology>
    </subcellularLocation>
</comment>
<reference evidence="9" key="1">
    <citation type="submission" date="2020-08" db="EMBL/GenBank/DDBJ databases">
        <title>Genome public.</title>
        <authorList>
            <person name="Liu C."/>
            <person name="Sun Q."/>
        </authorList>
    </citation>
    <scope>NUCLEOTIDE SEQUENCE</scope>
    <source>
        <strain evidence="9">BX12</strain>
    </source>
</reference>
<keyword evidence="3" id="KW-0813">Transport</keyword>
<dbReference type="Pfam" id="PF01594">
    <property type="entry name" value="AI-2E_transport"/>
    <property type="match status" value="1"/>
</dbReference>
<feature type="transmembrane region" description="Helical" evidence="8">
    <location>
        <begin position="86"/>
        <end position="107"/>
    </location>
</feature>
<evidence type="ECO:0000256" key="8">
    <source>
        <dbReference type="SAM" id="Phobius"/>
    </source>
</evidence>
<keyword evidence="7 8" id="KW-0472">Membrane</keyword>
<feature type="transmembrane region" description="Helical" evidence="8">
    <location>
        <begin position="12"/>
        <end position="32"/>
    </location>
</feature>
<dbReference type="PANTHER" id="PTHR21716:SF53">
    <property type="entry name" value="PERMEASE PERM-RELATED"/>
    <property type="match status" value="1"/>
</dbReference>
<evidence type="ECO:0000256" key="7">
    <source>
        <dbReference type="ARBA" id="ARBA00023136"/>
    </source>
</evidence>
<dbReference type="RefSeq" id="WP_187303054.1">
    <property type="nucleotide sequence ID" value="NZ_JACRYT010000008.1"/>
</dbReference>
<dbReference type="PANTHER" id="PTHR21716">
    <property type="entry name" value="TRANSMEMBRANE PROTEIN"/>
    <property type="match status" value="1"/>
</dbReference>
<dbReference type="GO" id="GO:0055085">
    <property type="term" value="P:transmembrane transport"/>
    <property type="evidence" value="ECO:0007669"/>
    <property type="project" value="TreeGrafter"/>
</dbReference>
<dbReference type="AlphaFoldDB" id="A0A923NL61"/>
<feature type="transmembrane region" description="Helical" evidence="8">
    <location>
        <begin position="179"/>
        <end position="198"/>
    </location>
</feature>
<keyword evidence="10" id="KW-1185">Reference proteome</keyword>
<evidence type="ECO:0000256" key="2">
    <source>
        <dbReference type="ARBA" id="ARBA00009773"/>
    </source>
</evidence>
<evidence type="ECO:0000256" key="5">
    <source>
        <dbReference type="ARBA" id="ARBA00022692"/>
    </source>
</evidence>
<dbReference type="EMBL" id="JACRYT010000008">
    <property type="protein sequence ID" value="MBC6679950.1"/>
    <property type="molecule type" value="Genomic_DNA"/>
</dbReference>
<keyword evidence="6 8" id="KW-1133">Transmembrane helix</keyword>
<gene>
    <name evidence="9" type="ORF">H9L42_08920</name>
</gene>
<comment type="caution">
    <text evidence="9">The sequence shown here is derived from an EMBL/GenBank/DDBJ whole genome shotgun (WGS) entry which is preliminary data.</text>
</comment>
<dbReference type="Proteomes" id="UP000602647">
    <property type="component" value="Unassembled WGS sequence"/>
</dbReference>
<accession>A0A923NL61</accession>
<feature type="transmembrane region" description="Helical" evidence="8">
    <location>
        <begin position="301"/>
        <end position="320"/>
    </location>
</feature>
<dbReference type="GO" id="GO:0005886">
    <property type="term" value="C:plasma membrane"/>
    <property type="evidence" value="ECO:0007669"/>
    <property type="project" value="UniProtKB-SubCell"/>
</dbReference>
<keyword evidence="5 8" id="KW-0812">Transmembrane</keyword>
<dbReference type="InterPro" id="IPR002549">
    <property type="entry name" value="AI-2E-like"/>
</dbReference>
<proteinExistence type="inferred from homology"/>
<sequence length="390" mass="42366">MDFTPEKRKKTAKWLIGVVTACILIFLGVQNIGAVANALSWCISLIAPLLIGFAIAVILNVPMGFFESHFWKNTKKPLLQKLRRPVSFLLALIIILAVFVGVVWLVIPELFNALNVIAQGVMGFINELNSMTGAELSQLPFGDALLSIDWDYVLSSIQNWLKDEGGAIVNTAFGTVTSLVGGIFDFFIAFVFAIYILFSKDKLKRQACRLIRAWLPKGFGEWLIHASSVANVTFRNFISGQSLEAVILGSLCAIGMLALQIPYAPMVGALVGVTALIPVVGAFIGTIVGAFMILTVEPVKAVIFVIFFLILQQIEGNLIYPRVMGSRVNLPGMWILAAVTVGGGISGPFGMLLSVPVASTAYILFKEATQRREKQQAGQLTERDEPEASV</sequence>